<accession>A0A940MYS7</accession>
<organism evidence="1 2">
    <name type="scientific">Roseomonas indoligenes</name>
    <dbReference type="NCBI Taxonomy" id="2820811"/>
    <lineage>
        <taxon>Bacteria</taxon>
        <taxon>Pseudomonadati</taxon>
        <taxon>Pseudomonadota</taxon>
        <taxon>Alphaproteobacteria</taxon>
        <taxon>Acetobacterales</taxon>
        <taxon>Roseomonadaceae</taxon>
        <taxon>Roseomonas</taxon>
    </lineage>
</organism>
<evidence type="ECO:0000313" key="1">
    <source>
        <dbReference type="EMBL" id="MBP0492200.1"/>
    </source>
</evidence>
<proteinExistence type="predicted"/>
<sequence length="96" mass="10884">MSTTLFEDTVLPHFEAHRAEWLAQARAHARLLGLGGRTVTINDVRAKCPPPEDVDPRVMGAVFQAKDWELLRHERSSRKTCHSRPVGVFRLRGVVQ</sequence>
<protein>
    <submittedName>
        <fullName evidence="1">Uncharacterized protein</fullName>
    </submittedName>
</protein>
<evidence type="ECO:0000313" key="2">
    <source>
        <dbReference type="Proteomes" id="UP000677537"/>
    </source>
</evidence>
<gene>
    <name evidence="1" type="ORF">J5Y10_05340</name>
</gene>
<dbReference type="RefSeq" id="WP_209371573.1">
    <property type="nucleotide sequence ID" value="NZ_JAGIZA010000003.1"/>
</dbReference>
<name>A0A940MYS7_9PROT</name>
<comment type="caution">
    <text evidence="1">The sequence shown here is derived from an EMBL/GenBank/DDBJ whole genome shotgun (WGS) entry which is preliminary data.</text>
</comment>
<reference evidence="1" key="1">
    <citation type="submission" date="2021-03" db="EMBL/GenBank/DDBJ databases">
        <authorList>
            <person name="So Y."/>
        </authorList>
    </citation>
    <scope>NUCLEOTIDE SEQUENCE</scope>
    <source>
        <strain evidence="1">SG15</strain>
    </source>
</reference>
<keyword evidence="2" id="KW-1185">Reference proteome</keyword>
<dbReference type="EMBL" id="JAGIZA010000003">
    <property type="protein sequence ID" value="MBP0492200.1"/>
    <property type="molecule type" value="Genomic_DNA"/>
</dbReference>
<dbReference type="AlphaFoldDB" id="A0A940MYS7"/>
<dbReference type="Proteomes" id="UP000677537">
    <property type="component" value="Unassembled WGS sequence"/>
</dbReference>